<comment type="caution">
    <text evidence="1">The sequence shown here is derived from an EMBL/GenBank/DDBJ whole genome shotgun (WGS) entry which is preliminary data.</text>
</comment>
<evidence type="ECO:0000313" key="2">
    <source>
        <dbReference type="Proteomes" id="UP001638806"/>
    </source>
</evidence>
<dbReference type="EMBL" id="JBGNUJ010000006">
    <property type="protein sequence ID" value="KAL3959334.1"/>
    <property type="molecule type" value="Genomic_DNA"/>
</dbReference>
<keyword evidence="2" id="KW-1185">Reference proteome</keyword>
<gene>
    <name evidence="1" type="ORF">ACCO45_007496</name>
</gene>
<organism evidence="1 2">
    <name type="scientific">Purpureocillium lilacinum</name>
    <name type="common">Paecilomyces lilacinus</name>
    <dbReference type="NCBI Taxonomy" id="33203"/>
    <lineage>
        <taxon>Eukaryota</taxon>
        <taxon>Fungi</taxon>
        <taxon>Dikarya</taxon>
        <taxon>Ascomycota</taxon>
        <taxon>Pezizomycotina</taxon>
        <taxon>Sordariomycetes</taxon>
        <taxon>Hypocreomycetidae</taxon>
        <taxon>Hypocreales</taxon>
        <taxon>Ophiocordycipitaceae</taxon>
        <taxon>Purpureocillium</taxon>
    </lineage>
</organism>
<protein>
    <submittedName>
        <fullName evidence="1">Uncharacterized protein</fullName>
    </submittedName>
</protein>
<dbReference type="Proteomes" id="UP001638806">
    <property type="component" value="Unassembled WGS sequence"/>
</dbReference>
<sequence length="341" mass="37425">MPLRRDQRRTSNAARHSEAAFDMAGSNRLAPSRSSQQLPTHNAFLPQRLPPSTSSISLAFPYNASVHSLLAQGSRVRSSGTWTASSGELGLVSDTDEVDDRAVYVHEYNRLAKKHGVRPLIVQDFTAEQQSASDLAHMLHSRREPPRLVDIQDMVRLSGKSVLYLPPEYAPCSLVLPTCIRATAQHLAQNATTRGLFRIPGSVRIVTALFDHYCYLAKDSDDIASTVRCANLPGHIPYAIHDVASTFKRLLSVLPGGILGSLALLDALVAIHSQLNGEPEFPRTKQTKVRARLIALAIGTVKSQFRRELICSVFGLLSLIGRAAEVTPREDKDGRPLRRAT</sequence>
<proteinExistence type="predicted"/>
<evidence type="ECO:0000313" key="1">
    <source>
        <dbReference type="EMBL" id="KAL3959334.1"/>
    </source>
</evidence>
<accession>A0ACC4DTW6</accession>
<reference evidence="1" key="1">
    <citation type="submission" date="2024-12" db="EMBL/GenBank/DDBJ databases">
        <title>Comparative genomics and development of molecular markers within Purpureocillium lilacinum and among Purpureocillium species.</title>
        <authorList>
            <person name="Yeh Z.-Y."/>
            <person name="Ni N.-T."/>
            <person name="Lo P.-H."/>
            <person name="Mushyakhwo K."/>
            <person name="Lin C.-F."/>
            <person name="Nai Y.-S."/>
        </authorList>
    </citation>
    <scope>NUCLEOTIDE SEQUENCE</scope>
    <source>
        <strain evidence="1">NCHU-NPUST-175</strain>
    </source>
</reference>
<name>A0ACC4DTW6_PURLI</name>